<keyword evidence="3" id="KW-0040">ANK repeat</keyword>
<evidence type="ECO:0000259" key="7">
    <source>
        <dbReference type="PROSITE" id="PS51635"/>
    </source>
</evidence>
<feature type="domain" description="PNPLA" evidence="7">
    <location>
        <begin position="92"/>
        <end position="271"/>
    </location>
</feature>
<feature type="short sequence motif" description="DGA/G" evidence="5">
    <location>
        <begin position="258"/>
        <end position="260"/>
    </location>
</feature>
<dbReference type="EMBL" id="KN555874">
    <property type="protein sequence ID" value="KHJ88409.1"/>
    <property type="molecule type" value="Genomic_DNA"/>
</dbReference>
<keyword evidence="2 5" id="KW-0378">Hydrolase</keyword>
<dbReference type="PANTHER" id="PTHR24139:SF34">
    <property type="entry name" value="85_88 KDA CALCIUM-INDEPENDENT PHOSPHOLIPASE A2"/>
    <property type="match status" value="1"/>
</dbReference>
<dbReference type="Proteomes" id="UP000053660">
    <property type="component" value="Unassembled WGS sequence"/>
</dbReference>
<dbReference type="GO" id="GO:0047499">
    <property type="term" value="F:calcium-independent phospholipase A2 activity"/>
    <property type="evidence" value="ECO:0007669"/>
    <property type="project" value="InterPro"/>
</dbReference>
<dbReference type="InterPro" id="IPR016035">
    <property type="entry name" value="Acyl_Trfase/lysoPLipase"/>
</dbReference>
<gene>
    <name evidence="8" type="ORF">OESDEN_11798</name>
</gene>
<evidence type="ECO:0000256" key="5">
    <source>
        <dbReference type="PROSITE-ProRule" id="PRU01161"/>
    </source>
</evidence>
<feature type="short sequence motif" description="GXGXXG" evidence="5">
    <location>
        <begin position="96"/>
        <end position="101"/>
    </location>
</feature>
<organism evidence="8 9">
    <name type="scientific">Oesophagostomum dentatum</name>
    <name type="common">Nodular worm</name>
    <dbReference type="NCBI Taxonomy" id="61180"/>
    <lineage>
        <taxon>Eukaryota</taxon>
        <taxon>Metazoa</taxon>
        <taxon>Ecdysozoa</taxon>
        <taxon>Nematoda</taxon>
        <taxon>Chromadorea</taxon>
        <taxon>Rhabditida</taxon>
        <taxon>Rhabditina</taxon>
        <taxon>Rhabditomorpha</taxon>
        <taxon>Strongyloidea</taxon>
        <taxon>Strongylidae</taxon>
        <taxon>Oesophagostomum</taxon>
    </lineage>
</organism>
<evidence type="ECO:0000256" key="3">
    <source>
        <dbReference type="ARBA" id="ARBA00023043"/>
    </source>
</evidence>
<name>A0A0B1STX1_OESDE</name>
<keyword evidence="4 5" id="KW-0443">Lipid metabolism</keyword>
<keyword evidence="6" id="KW-0732">Signal</keyword>
<feature type="short sequence motif" description="GXSXG" evidence="5">
    <location>
        <begin position="128"/>
        <end position="132"/>
    </location>
</feature>
<dbReference type="GO" id="GO:0052816">
    <property type="term" value="F:long-chain fatty acyl-CoA hydrolase activity"/>
    <property type="evidence" value="ECO:0007669"/>
    <property type="project" value="TreeGrafter"/>
</dbReference>
<dbReference type="PROSITE" id="PS51635">
    <property type="entry name" value="PNPLA"/>
    <property type="match status" value="1"/>
</dbReference>
<evidence type="ECO:0000256" key="6">
    <source>
        <dbReference type="SAM" id="SignalP"/>
    </source>
</evidence>
<evidence type="ECO:0000256" key="4">
    <source>
        <dbReference type="ARBA" id="ARBA00023098"/>
    </source>
</evidence>
<dbReference type="Gene3D" id="3.40.1090.10">
    <property type="entry name" value="Cytosolic phospholipase A2 catalytic domain"/>
    <property type="match status" value="1"/>
</dbReference>
<dbReference type="Pfam" id="PF01734">
    <property type="entry name" value="Patatin"/>
    <property type="match status" value="1"/>
</dbReference>
<dbReference type="GO" id="GO:0016042">
    <property type="term" value="P:lipid catabolic process"/>
    <property type="evidence" value="ECO:0007669"/>
    <property type="project" value="UniProtKB-UniRule"/>
</dbReference>
<dbReference type="GO" id="GO:0005739">
    <property type="term" value="C:mitochondrion"/>
    <property type="evidence" value="ECO:0007669"/>
    <property type="project" value="TreeGrafter"/>
</dbReference>
<keyword evidence="1" id="KW-0677">Repeat</keyword>
<dbReference type="OrthoDB" id="10021675at2759"/>
<keyword evidence="9" id="KW-1185">Reference proteome</keyword>
<dbReference type="AlphaFoldDB" id="A0A0B1STX1"/>
<feature type="active site" description="Proton acceptor" evidence="5">
    <location>
        <position position="258"/>
    </location>
</feature>
<proteinExistence type="predicted"/>
<dbReference type="InterPro" id="IPR002641">
    <property type="entry name" value="PNPLA_dom"/>
</dbReference>
<feature type="active site" description="Nucleophile" evidence="5">
    <location>
        <position position="130"/>
    </location>
</feature>
<protein>
    <submittedName>
        <fullName evidence="8">Phospholipase, patatin family</fullName>
    </submittedName>
</protein>
<dbReference type="GO" id="GO:2000304">
    <property type="term" value="P:positive regulation of ceramide biosynthetic process"/>
    <property type="evidence" value="ECO:0007669"/>
    <property type="project" value="TreeGrafter"/>
</dbReference>
<keyword evidence="5" id="KW-0442">Lipid degradation</keyword>
<dbReference type="InterPro" id="IPR047148">
    <property type="entry name" value="PLPL9"/>
</dbReference>
<dbReference type="SUPFAM" id="SSF52151">
    <property type="entry name" value="FabD/lysophospholipase-like"/>
    <property type="match status" value="1"/>
</dbReference>
<sequence>MKAVQVANLDLVKLLLLFEADLKAVDAQGQSVYEINKSSKRRADIDLLLAVMDPPASTASPQTKTPWDYQQEMAIKAQKESKEANGERVNLLSLDGGGIRGLVVIQVLSELEKKLGADFLSHFGWLGGTSTGAILALALSQGKSIAYCRAMYFRLKDELFCGKRPYSSTLLDSFLRSEFGEDTTMADVKAKKVMATTCLANVCPPQLKLLRNYQLQLSDEENKNMGFVQPKSVLVREAARSSSAAPTYFPPFDNKYVDGGLLANNPCPQLLSDVQLMNTSARMAGKPEQCFRIGCVVSLGTGRVPEAAVESLSLSVPTSFMDFTTSLQTGLSLISHLKNLLLDQIARADGTAVDCSRAWSHSLSAPFFRYSPKMYCPIDLDETDDIKLINIMWGAKIYMNEESASVEQLVDLLKTSGK</sequence>
<feature type="signal peptide" evidence="6">
    <location>
        <begin position="1"/>
        <end position="27"/>
    </location>
</feature>
<evidence type="ECO:0000256" key="2">
    <source>
        <dbReference type="ARBA" id="ARBA00022801"/>
    </source>
</evidence>
<evidence type="ECO:0000256" key="1">
    <source>
        <dbReference type="ARBA" id="ARBA00022737"/>
    </source>
</evidence>
<evidence type="ECO:0000313" key="8">
    <source>
        <dbReference type="EMBL" id="KHJ88409.1"/>
    </source>
</evidence>
<feature type="chain" id="PRO_5002061144" evidence="6">
    <location>
        <begin position="28"/>
        <end position="418"/>
    </location>
</feature>
<reference evidence="8 9" key="1">
    <citation type="submission" date="2014-03" db="EMBL/GenBank/DDBJ databases">
        <title>Draft genome of the hookworm Oesophagostomum dentatum.</title>
        <authorList>
            <person name="Mitreva M."/>
        </authorList>
    </citation>
    <scope>NUCLEOTIDE SEQUENCE [LARGE SCALE GENOMIC DNA]</scope>
    <source>
        <strain evidence="8 9">OD-Hann</strain>
    </source>
</reference>
<dbReference type="PANTHER" id="PTHR24139">
    <property type="entry name" value="CALCIUM-INDEPENDENT PHOSPHOLIPASE A2"/>
    <property type="match status" value="1"/>
</dbReference>
<evidence type="ECO:0000313" key="9">
    <source>
        <dbReference type="Proteomes" id="UP000053660"/>
    </source>
</evidence>
<accession>A0A0B1STX1</accession>